<evidence type="ECO:0000256" key="12">
    <source>
        <dbReference type="RuleBase" id="RU010713"/>
    </source>
</evidence>
<reference evidence="13" key="1">
    <citation type="submission" date="2022-01" db="EMBL/GenBank/DDBJ databases">
        <title>Genome Sequence Resource for Two Populations of Ditylenchus destructor, the Migratory Endoparasitic Phytonematode.</title>
        <authorList>
            <person name="Zhang H."/>
            <person name="Lin R."/>
            <person name="Xie B."/>
        </authorList>
    </citation>
    <scope>NUCLEOTIDE SEQUENCE</scope>
    <source>
        <strain evidence="13">BazhouSP</strain>
    </source>
</reference>
<dbReference type="AlphaFoldDB" id="A0AAD4ND13"/>
<keyword evidence="4" id="KW-1003">Cell membrane</keyword>
<evidence type="ECO:0000256" key="3">
    <source>
        <dbReference type="ARBA" id="ARBA00022448"/>
    </source>
</evidence>
<sequence length="407" mass="47661">MVLLEITPPPTPQSLMDAKLRTLINKVKKEHDDDAVDRAIYATTVYILAFFAILIMAKQYVGEPLQCWMPAEYTGAWEKYIENYCFVENTYFVNGTTNIPENRQMRKEYELRYYQWIPYILSLQAVLCFAPKLIFKVLYSFSDLRVTDLVQLAYRETKSKFSQNSKVSKMIAMRLVVKKNTKVVIAFNWYLTAIYFLMKLLLICVIVVQLVIMNYFVASADVVWGFTILWQLSQGLDWRSNGFFPRVTYCDLQTRDIGQIRQHTVQCVLMINMFAEKIFIFMWLWFFCFLVIAQLNLLFWLYRSLAMRSKVRMVVDALKLHNVHPNRATVENFIRSFLKYDGVVVLRLIDSNAGYVQMAEVLYQLWVNFYGLPTAAKTISMPLSSATRNDADPLLRKMPLEDDITKI</sequence>
<dbReference type="PANTHER" id="PTHR11893">
    <property type="entry name" value="INNEXIN"/>
    <property type="match status" value="1"/>
</dbReference>
<evidence type="ECO:0000256" key="2">
    <source>
        <dbReference type="ARBA" id="ARBA00004651"/>
    </source>
</evidence>
<feature type="transmembrane region" description="Helical" evidence="12">
    <location>
        <begin position="215"/>
        <end position="233"/>
    </location>
</feature>
<evidence type="ECO:0000256" key="10">
    <source>
        <dbReference type="ARBA" id="ARBA00023136"/>
    </source>
</evidence>
<feature type="transmembrane region" description="Helical" evidence="12">
    <location>
        <begin position="187"/>
        <end position="208"/>
    </location>
</feature>
<dbReference type="PANTHER" id="PTHR11893:SF6">
    <property type="entry name" value="INNEXIN-16"/>
    <property type="match status" value="1"/>
</dbReference>
<accession>A0AAD4ND13</accession>
<dbReference type="PRINTS" id="PR01262">
    <property type="entry name" value="INNEXIN"/>
</dbReference>
<dbReference type="Proteomes" id="UP001201812">
    <property type="component" value="Unassembled WGS sequence"/>
</dbReference>
<keyword evidence="10 12" id="KW-0472">Membrane</keyword>
<dbReference type="GO" id="GO:0034220">
    <property type="term" value="P:monoatomic ion transmembrane transport"/>
    <property type="evidence" value="ECO:0007669"/>
    <property type="project" value="UniProtKB-KW"/>
</dbReference>
<dbReference type="EMBL" id="JAKKPZ010000004">
    <property type="protein sequence ID" value="KAI1722115.1"/>
    <property type="molecule type" value="Genomic_DNA"/>
</dbReference>
<evidence type="ECO:0000256" key="9">
    <source>
        <dbReference type="ARBA" id="ARBA00023065"/>
    </source>
</evidence>
<dbReference type="GO" id="GO:0005921">
    <property type="term" value="C:gap junction"/>
    <property type="evidence" value="ECO:0007669"/>
    <property type="project" value="UniProtKB-SubCell"/>
</dbReference>
<keyword evidence="3 12" id="KW-0813">Transport</keyword>
<proteinExistence type="inferred from homology"/>
<evidence type="ECO:0000256" key="6">
    <source>
        <dbReference type="ARBA" id="ARBA00022868"/>
    </source>
</evidence>
<keyword evidence="9 12" id="KW-0406">Ion transport</keyword>
<keyword evidence="8 12" id="KW-1133">Transmembrane helix</keyword>
<feature type="transmembrane region" description="Helical" evidence="12">
    <location>
        <begin position="278"/>
        <end position="302"/>
    </location>
</feature>
<evidence type="ECO:0000256" key="5">
    <source>
        <dbReference type="ARBA" id="ARBA00022692"/>
    </source>
</evidence>
<dbReference type="GO" id="GO:0005243">
    <property type="term" value="F:gap junction channel activity"/>
    <property type="evidence" value="ECO:0007669"/>
    <property type="project" value="TreeGrafter"/>
</dbReference>
<organism evidence="13 14">
    <name type="scientific">Ditylenchus destructor</name>
    <dbReference type="NCBI Taxonomy" id="166010"/>
    <lineage>
        <taxon>Eukaryota</taxon>
        <taxon>Metazoa</taxon>
        <taxon>Ecdysozoa</taxon>
        <taxon>Nematoda</taxon>
        <taxon>Chromadorea</taxon>
        <taxon>Rhabditida</taxon>
        <taxon>Tylenchina</taxon>
        <taxon>Tylenchomorpha</taxon>
        <taxon>Sphaerularioidea</taxon>
        <taxon>Anguinidae</taxon>
        <taxon>Anguininae</taxon>
        <taxon>Ditylenchus</taxon>
    </lineage>
</organism>
<dbReference type="Pfam" id="PF00876">
    <property type="entry name" value="Innexin"/>
    <property type="match status" value="1"/>
</dbReference>
<dbReference type="InterPro" id="IPR000990">
    <property type="entry name" value="Innexin"/>
</dbReference>
<evidence type="ECO:0000256" key="11">
    <source>
        <dbReference type="ARBA" id="ARBA00023303"/>
    </source>
</evidence>
<comment type="similarity">
    <text evidence="12">Belongs to the pannexin family.</text>
</comment>
<name>A0AAD4ND13_9BILA</name>
<keyword evidence="7" id="KW-0965">Cell junction</keyword>
<protein>
    <recommendedName>
        <fullName evidence="12">Innexin</fullName>
    </recommendedName>
</protein>
<keyword evidence="14" id="KW-1185">Reference proteome</keyword>
<dbReference type="PROSITE" id="PS51013">
    <property type="entry name" value="PANNEXIN"/>
    <property type="match status" value="1"/>
</dbReference>
<evidence type="ECO:0000256" key="7">
    <source>
        <dbReference type="ARBA" id="ARBA00022949"/>
    </source>
</evidence>
<feature type="transmembrane region" description="Helical" evidence="12">
    <location>
        <begin position="39"/>
        <end position="57"/>
    </location>
</feature>
<comment type="subcellular location">
    <subcellularLocation>
        <location evidence="1">Cell junction</location>
        <location evidence="1">Gap junction</location>
    </subcellularLocation>
    <subcellularLocation>
        <location evidence="2 12">Cell membrane</location>
        <topology evidence="2 12">Multi-pass membrane protein</topology>
    </subcellularLocation>
</comment>
<gene>
    <name evidence="12" type="primary">inx</name>
    <name evidence="13" type="ORF">DdX_04419</name>
</gene>
<dbReference type="GO" id="GO:0005886">
    <property type="term" value="C:plasma membrane"/>
    <property type="evidence" value="ECO:0007669"/>
    <property type="project" value="UniProtKB-SubCell"/>
</dbReference>
<evidence type="ECO:0000313" key="13">
    <source>
        <dbReference type="EMBL" id="KAI1722115.1"/>
    </source>
</evidence>
<keyword evidence="5 12" id="KW-0812">Transmembrane</keyword>
<evidence type="ECO:0000256" key="8">
    <source>
        <dbReference type="ARBA" id="ARBA00022989"/>
    </source>
</evidence>
<comment type="caution">
    <text evidence="13">The sequence shown here is derived from an EMBL/GenBank/DDBJ whole genome shotgun (WGS) entry which is preliminary data.</text>
</comment>
<evidence type="ECO:0000256" key="4">
    <source>
        <dbReference type="ARBA" id="ARBA00022475"/>
    </source>
</evidence>
<evidence type="ECO:0000313" key="14">
    <source>
        <dbReference type="Proteomes" id="UP001201812"/>
    </source>
</evidence>
<comment type="function">
    <text evidence="12">Structural component of the gap junctions.</text>
</comment>
<evidence type="ECO:0000256" key="1">
    <source>
        <dbReference type="ARBA" id="ARBA00004610"/>
    </source>
</evidence>
<comment type="caution">
    <text evidence="12">Lacks conserved residue(s) required for the propagation of feature annotation.</text>
</comment>
<feature type="transmembrane region" description="Helical" evidence="12">
    <location>
        <begin position="113"/>
        <end position="135"/>
    </location>
</feature>
<keyword evidence="11 12" id="KW-0407">Ion channel</keyword>
<keyword evidence="6" id="KW-0303">Gap junction</keyword>